<evidence type="ECO:0000313" key="10">
    <source>
        <dbReference type="Proteomes" id="UP001162156"/>
    </source>
</evidence>
<dbReference type="InterPro" id="IPR038844">
    <property type="entry name" value="CFAP157"/>
</dbReference>
<comment type="caution">
    <text evidence="9">The sequence shown here is derived from an EMBL/GenBank/DDBJ whole genome shotgun (WGS) entry which is preliminary data.</text>
</comment>
<gene>
    <name evidence="9" type="ORF">NQ314_017501</name>
</gene>
<keyword evidence="5" id="KW-0969">Cilium</keyword>
<dbReference type="AlphaFoldDB" id="A0AAV8WT68"/>
<keyword evidence="4 7" id="KW-0175">Coiled coil</keyword>
<proteinExistence type="inferred from homology"/>
<comment type="similarity">
    <text evidence="2">Belongs to the CFAP157 family.</text>
</comment>
<evidence type="ECO:0000256" key="5">
    <source>
        <dbReference type="ARBA" id="ARBA00023069"/>
    </source>
</evidence>
<evidence type="ECO:0000256" key="1">
    <source>
        <dbReference type="ARBA" id="ARBA00004138"/>
    </source>
</evidence>
<evidence type="ECO:0000313" key="9">
    <source>
        <dbReference type="EMBL" id="KAJ8929777.1"/>
    </source>
</evidence>
<evidence type="ECO:0000256" key="2">
    <source>
        <dbReference type="ARBA" id="ARBA00010841"/>
    </source>
</evidence>
<comment type="subcellular location">
    <subcellularLocation>
        <location evidence="1">Cell projection</location>
        <location evidence="1">Cilium</location>
    </subcellularLocation>
</comment>
<accession>A0AAV8WT68</accession>
<feature type="region of interest" description="Disordered" evidence="8">
    <location>
        <begin position="1"/>
        <end position="20"/>
    </location>
</feature>
<dbReference type="PANTHER" id="PTHR31954">
    <property type="entry name" value="CILIA- AND FLAGELLA-ASSOCIATED PROTEIN 157"/>
    <property type="match status" value="1"/>
</dbReference>
<dbReference type="PANTHER" id="PTHR31954:SF1">
    <property type="entry name" value="CILIA- AND FLAGELLA-ASSOCIATED PROTEIN 157"/>
    <property type="match status" value="1"/>
</dbReference>
<feature type="region of interest" description="Disordered" evidence="8">
    <location>
        <begin position="441"/>
        <end position="494"/>
    </location>
</feature>
<evidence type="ECO:0000256" key="6">
    <source>
        <dbReference type="ARBA" id="ARBA00023273"/>
    </source>
</evidence>
<feature type="coiled-coil region" evidence="7">
    <location>
        <begin position="29"/>
        <end position="180"/>
    </location>
</feature>
<dbReference type="Proteomes" id="UP001162156">
    <property type="component" value="Unassembled WGS sequence"/>
</dbReference>
<name>A0AAV8WT68_9CUCU</name>
<organism evidence="9 10">
    <name type="scientific">Rhamnusium bicolor</name>
    <dbReference type="NCBI Taxonomy" id="1586634"/>
    <lineage>
        <taxon>Eukaryota</taxon>
        <taxon>Metazoa</taxon>
        <taxon>Ecdysozoa</taxon>
        <taxon>Arthropoda</taxon>
        <taxon>Hexapoda</taxon>
        <taxon>Insecta</taxon>
        <taxon>Pterygota</taxon>
        <taxon>Neoptera</taxon>
        <taxon>Endopterygota</taxon>
        <taxon>Coleoptera</taxon>
        <taxon>Polyphaga</taxon>
        <taxon>Cucujiformia</taxon>
        <taxon>Chrysomeloidea</taxon>
        <taxon>Cerambycidae</taxon>
        <taxon>Lepturinae</taxon>
        <taxon>Rhagiini</taxon>
        <taxon>Rhamnusium</taxon>
    </lineage>
</organism>
<dbReference type="GO" id="GO:0036064">
    <property type="term" value="C:ciliary basal body"/>
    <property type="evidence" value="ECO:0007669"/>
    <property type="project" value="TreeGrafter"/>
</dbReference>
<evidence type="ECO:0000256" key="4">
    <source>
        <dbReference type="ARBA" id="ARBA00023054"/>
    </source>
</evidence>
<sequence length="494" mass="57425">MAKGKGKGKEKKGKKKAEIDPNALTEVDKTFYELQIADLNRKLARLRTLTQELEDKNEELKQSNEKLDEDRSDIIIYLKRMLQEKIDEIKELEERVTALQESMQNTTEDFEEKIAEMEQEYKQMHEQLTSEIKLLEGKLNSLEEFRTQRDDLLKKFENQENEMEAQEKRHKRELYEIERKFIISKDQLKKDMEAEVITTFHSNASIKKRDITIKQQIIERLTDDHKFMSDLLDRYRRYQKEVFNSRNDIKAINDKNKQLEYKNKILEQNLHHIRCERTATQADLIYTKEENGRLNAILIEAVSCIKDALTVRTESEESLRSAKRENFLNSLFALLSKAKDEKIRRPSLDTIDSMEATYTRGDLGFIPKPVELRSKIPTKRHMDSQTGISFDEYLMYVETTQSRKSYSVEGEEQSIPDSHIVVHEGKPSVLFFDESEIVEEESEASNKIDIFGVEEEEDQPSGVVTPLEASPSEAPTVEGESPGAQSEGDNPESP</sequence>
<evidence type="ECO:0000256" key="7">
    <source>
        <dbReference type="SAM" id="Coils"/>
    </source>
</evidence>
<keyword evidence="6" id="KW-0966">Cell projection</keyword>
<feature type="compositionally biased region" description="Basic residues" evidence="8">
    <location>
        <begin position="1"/>
        <end position="15"/>
    </location>
</feature>
<dbReference type="GO" id="GO:0008017">
    <property type="term" value="F:microtubule binding"/>
    <property type="evidence" value="ECO:0007669"/>
    <property type="project" value="TreeGrafter"/>
</dbReference>
<protein>
    <recommendedName>
        <fullName evidence="3">Cilia- and flagella-associated protein 157</fullName>
    </recommendedName>
</protein>
<evidence type="ECO:0000256" key="3">
    <source>
        <dbReference type="ARBA" id="ARBA00014087"/>
    </source>
</evidence>
<keyword evidence="10" id="KW-1185">Reference proteome</keyword>
<feature type="coiled-coil region" evidence="7">
    <location>
        <begin position="249"/>
        <end position="276"/>
    </location>
</feature>
<evidence type="ECO:0000256" key="8">
    <source>
        <dbReference type="SAM" id="MobiDB-lite"/>
    </source>
</evidence>
<dbReference type="EMBL" id="JANEYF010004884">
    <property type="protein sequence ID" value="KAJ8929777.1"/>
    <property type="molecule type" value="Genomic_DNA"/>
</dbReference>
<reference evidence="9" key="1">
    <citation type="journal article" date="2023" name="Insect Mol. Biol.">
        <title>Genome sequencing provides insights into the evolution of gene families encoding plant cell wall-degrading enzymes in longhorned beetles.</title>
        <authorList>
            <person name="Shin N.R."/>
            <person name="Okamura Y."/>
            <person name="Kirsch R."/>
            <person name="Pauchet Y."/>
        </authorList>
    </citation>
    <scope>NUCLEOTIDE SEQUENCE</scope>
    <source>
        <strain evidence="9">RBIC_L_NR</strain>
    </source>
</reference>